<proteinExistence type="predicted"/>
<dbReference type="Gene3D" id="3.20.20.80">
    <property type="entry name" value="Glycosidases"/>
    <property type="match status" value="1"/>
</dbReference>
<dbReference type="SUPFAM" id="SSF51445">
    <property type="entry name" value="(Trans)glycosidases"/>
    <property type="match status" value="1"/>
</dbReference>
<dbReference type="PANTHER" id="PTHR38340:SF1">
    <property type="entry name" value="S-LAYER PROTEIN"/>
    <property type="match status" value="1"/>
</dbReference>
<name>A0ABX0WCU6_9RHOB</name>
<evidence type="ECO:0000256" key="2">
    <source>
        <dbReference type="ARBA" id="ARBA00022525"/>
    </source>
</evidence>
<accession>A0ABX0WCU6</accession>
<dbReference type="Pfam" id="PF00353">
    <property type="entry name" value="HemolysinCabind"/>
    <property type="match status" value="5"/>
</dbReference>
<dbReference type="InterPro" id="IPR011049">
    <property type="entry name" value="Serralysin-like_metalloprot_C"/>
</dbReference>
<reference evidence="4 5" key="1">
    <citation type="submission" date="2018-05" db="EMBL/GenBank/DDBJ databases">
        <authorList>
            <person name="Zhang Y.-J."/>
        </authorList>
    </citation>
    <scope>NUCLEOTIDE SEQUENCE [LARGE SCALE GENOMIC DNA]</scope>
    <source>
        <strain evidence="4 5">CY04</strain>
    </source>
</reference>
<dbReference type="PROSITE" id="PS00330">
    <property type="entry name" value="HEMOLYSIN_CALCIUM"/>
    <property type="match status" value="4"/>
</dbReference>
<comment type="caution">
    <text evidence="4">The sequence shown here is derived from an EMBL/GenBank/DDBJ whole genome shotgun (WGS) entry which is preliminary data.</text>
</comment>
<dbReference type="InterPro" id="IPR017853">
    <property type="entry name" value="GH"/>
</dbReference>
<evidence type="ECO:0000256" key="1">
    <source>
        <dbReference type="ARBA" id="ARBA00004613"/>
    </source>
</evidence>
<evidence type="ECO:0000256" key="3">
    <source>
        <dbReference type="SAM" id="MobiDB-lite"/>
    </source>
</evidence>
<organism evidence="4 5">
    <name type="scientific">Parasedimentitalea denitrificans</name>
    <dbReference type="NCBI Taxonomy" id="2211118"/>
    <lineage>
        <taxon>Bacteria</taxon>
        <taxon>Pseudomonadati</taxon>
        <taxon>Pseudomonadota</taxon>
        <taxon>Alphaproteobacteria</taxon>
        <taxon>Rhodobacterales</taxon>
        <taxon>Paracoccaceae</taxon>
        <taxon>Parasedimentitalea</taxon>
    </lineage>
</organism>
<evidence type="ECO:0000313" key="5">
    <source>
        <dbReference type="Proteomes" id="UP001429564"/>
    </source>
</evidence>
<dbReference type="InterPro" id="IPR050557">
    <property type="entry name" value="RTX_toxin/Mannuronan_C5-epim"/>
</dbReference>
<dbReference type="SUPFAM" id="SSF51120">
    <property type="entry name" value="beta-Roll"/>
    <property type="match status" value="2"/>
</dbReference>
<dbReference type="Proteomes" id="UP001429564">
    <property type="component" value="Unassembled WGS sequence"/>
</dbReference>
<evidence type="ECO:0008006" key="6">
    <source>
        <dbReference type="Google" id="ProtNLM"/>
    </source>
</evidence>
<dbReference type="PRINTS" id="PR00313">
    <property type="entry name" value="CABNDNGRPT"/>
</dbReference>
<feature type="region of interest" description="Disordered" evidence="3">
    <location>
        <begin position="476"/>
        <end position="495"/>
    </location>
</feature>
<sequence>MSGVKMSVLNIVYQSSVETTDEIQAAHFSGNIISTVNTVSGVPTSDFHDAVENLGIGGLRYPAGQPDTVYADGMLEEGALQAGLISFLEWARDGGFKVLLVTPTFESYPGAEVISEFVRLALSQYGDVISGFEIGNEYWQSQSEAEYGAVANETILAIEDGASGLDYVPEVLIQMANPSGSSTSYPAGTDSWGNRVTLANQEIIEQLSDAAREAIDVVVEHYYFNDEPVSFSGAAHEMNFIPDKLDVWEEELGRSLDLHITEWNVTSRNLDALGMRAASTLLQQFEYMITMGVDAAYVWPPHHNTSNDLAGSGEVIVDPLSGIVVNSIGGAVFDLMSSSLRGTHVVDMNVEGLGGALNLNAYSSDQKTVLYVSSMAETVSDISFDIGGYIDSFVAVDGVLVGYDAETSNGRHYNYQLNQFVDSDFVMVEGDKYFLNEHDVQAEISLFDESDLGGGTSLSFQLKPFEIIQITYHHEIPRDGTTDDPPSDETEEGVSIVGSTENDSITGSIGNDSIDAGAGDDWIIGGLGDDQIIGNRGNDTIEADAGADTVNGWGGDDEIHGGSGSDRLYGQQGSDTIIGGEGADTIFGGDDDDLLIGNEGHNKLHGDAGNDTLNGGNHRDVMTGGSGNDELNLSGGNDLAYGQEGHDTLNGGFGADELNGMDGNDVLTGGSLSDLLTGGKGNDFINGGYGYDRINGGEGADKFFHLGIEGHGSDWIQDYSAADGDVLLFGSASATADDFQINISNTEGAGANDVDEAYVIYKPSGQIIWALVDGADQDEIVLKLGGDFFDLVA</sequence>
<comment type="subcellular location">
    <subcellularLocation>
        <location evidence="1">Secreted</location>
    </subcellularLocation>
</comment>
<evidence type="ECO:0000313" key="4">
    <source>
        <dbReference type="EMBL" id="NIZ63472.1"/>
    </source>
</evidence>
<dbReference type="EMBL" id="QHLQ01000046">
    <property type="protein sequence ID" value="NIZ63472.1"/>
    <property type="molecule type" value="Genomic_DNA"/>
</dbReference>
<dbReference type="InterPro" id="IPR018511">
    <property type="entry name" value="Hemolysin-typ_Ca-bd_CS"/>
</dbReference>
<gene>
    <name evidence="4" type="ORF">DL239_21145</name>
</gene>
<protein>
    <recommendedName>
        <fullName evidence="6">Calcium-binding protein</fullName>
    </recommendedName>
</protein>
<keyword evidence="2" id="KW-0964">Secreted</keyword>
<dbReference type="Gene3D" id="2.150.10.10">
    <property type="entry name" value="Serralysin-like metalloprotease, C-terminal"/>
    <property type="match status" value="4"/>
</dbReference>
<dbReference type="InterPro" id="IPR001343">
    <property type="entry name" value="Hemolysn_Ca-bd"/>
</dbReference>
<dbReference type="RefSeq" id="WP_167686056.1">
    <property type="nucleotide sequence ID" value="NZ_QHLQ01000046.1"/>
</dbReference>
<keyword evidence="5" id="KW-1185">Reference proteome</keyword>
<dbReference type="PANTHER" id="PTHR38340">
    <property type="entry name" value="S-LAYER PROTEIN"/>
    <property type="match status" value="1"/>
</dbReference>